<feature type="domain" description="Glycine transporter" evidence="8">
    <location>
        <begin position="95"/>
        <end position="167"/>
    </location>
</feature>
<keyword evidence="4 7" id="KW-0812">Transmembrane</keyword>
<dbReference type="Proteomes" id="UP000075615">
    <property type="component" value="Unassembled WGS sequence"/>
</dbReference>
<evidence type="ECO:0000259" key="8">
    <source>
        <dbReference type="Pfam" id="PF03458"/>
    </source>
</evidence>
<keyword evidence="10" id="KW-1185">Reference proteome</keyword>
<dbReference type="GO" id="GO:0005886">
    <property type="term" value="C:plasma membrane"/>
    <property type="evidence" value="ECO:0007669"/>
    <property type="project" value="UniProtKB-SubCell"/>
</dbReference>
<keyword evidence="3" id="KW-1003">Cell membrane</keyword>
<comment type="subcellular location">
    <subcellularLocation>
        <location evidence="1">Cell membrane</location>
        <topology evidence="1">Multi-pass membrane protein</topology>
    </subcellularLocation>
</comment>
<feature type="transmembrane region" description="Helical" evidence="7">
    <location>
        <begin position="38"/>
        <end position="56"/>
    </location>
</feature>
<keyword evidence="6 7" id="KW-0472">Membrane</keyword>
<reference evidence="9 10" key="1">
    <citation type="submission" date="2016-01" db="EMBL/GenBank/DDBJ databases">
        <title>Genome sequencing of Roseivirga echinicomitans KMM 6058.</title>
        <authorList>
            <person name="Selvaratnam C."/>
            <person name="Thevarajoo S."/>
            <person name="Goh K.M."/>
            <person name="Ee R."/>
            <person name="Chan K.-G."/>
            <person name="Chong C.S."/>
        </authorList>
    </citation>
    <scope>NUCLEOTIDE SEQUENCE [LARGE SCALE GENOMIC DNA]</scope>
    <source>
        <strain evidence="9 10">KMM 6058</strain>
    </source>
</reference>
<evidence type="ECO:0000256" key="4">
    <source>
        <dbReference type="ARBA" id="ARBA00022692"/>
    </source>
</evidence>
<accession>A0A150XSM2</accession>
<sequence length="203" mass="22124">MSTQELVYFIDLGGTLVFAISGWLAASKKQMDPFGASVIAFITAVGGGTLRDLLIGSQPVGWMVDQNYLLMIALGIGLGYLFKHYLEKLRKTMFLFDSIGIGLFTILGIEKTLSFGLTPVIAVMMGTVSAVFGGVLRDTLANEVPLIFREEIYATACLTGGILFLILGYFNVNVDVKIILTVCYIIGLRIISVRNKWSLPAIK</sequence>
<dbReference type="PANTHER" id="PTHR30506:SF3">
    <property type="entry name" value="UPF0126 INNER MEMBRANE PROTEIN YADS-RELATED"/>
    <property type="match status" value="1"/>
</dbReference>
<dbReference type="EMBL" id="LRDB01000005">
    <property type="protein sequence ID" value="KYG81768.1"/>
    <property type="molecule type" value="Genomic_DNA"/>
</dbReference>
<dbReference type="InterPro" id="IPR005115">
    <property type="entry name" value="Gly_transporter"/>
</dbReference>
<dbReference type="RefSeq" id="WP_068413293.1">
    <property type="nucleotide sequence ID" value="NZ_LRDB01000005.1"/>
</dbReference>
<name>A0A150XSM2_9BACT</name>
<dbReference type="STRING" id="296218.AWN68_16185"/>
<organism evidence="9 10">
    <name type="scientific">Roseivirga echinicomitans</name>
    <dbReference type="NCBI Taxonomy" id="296218"/>
    <lineage>
        <taxon>Bacteria</taxon>
        <taxon>Pseudomonadati</taxon>
        <taxon>Bacteroidota</taxon>
        <taxon>Cytophagia</taxon>
        <taxon>Cytophagales</taxon>
        <taxon>Roseivirgaceae</taxon>
        <taxon>Roseivirga</taxon>
    </lineage>
</organism>
<evidence type="ECO:0000256" key="3">
    <source>
        <dbReference type="ARBA" id="ARBA00022475"/>
    </source>
</evidence>
<evidence type="ECO:0000256" key="7">
    <source>
        <dbReference type="SAM" id="Phobius"/>
    </source>
</evidence>
<feature type="domain" description="Glycine transporter" evidence="8">
    <location>
        <begin position="9"/>
        <end position="83"/>
    </location>
</feature>
<dbReference type="Pfam" id="PF03458">
    <property type="entry name" value="Gly_transporter"/>
    <property type="match status" value="2"/>
</dbReference>
<feature type="transmembrane region" description="Helical" evidence="7">
    <location>
        <begin position="68"/>
        <end position="86"/>
    </location>
</feature>
<evidence type="ECO:0000256" key="1">
    <source>
        <dbReference type="ARBA" id="ARBA00004651"/>
    </source>
</evidence>
<proteinExistence type="inferred from homology"/>
<gene>
    <name evidence="9" type="ORF">AWN68_16185</name>
</gene>
<evidence type="ECO:0000256" key="2">
    <source>
        <dbReference type="ARBA" id="ARBA00008193"/>
    </source>
</evidence>
<feature type="transmembrane region" description="Helical" evidence="7">
    <location>
        <begin position="6"/>
        <end position="26"/>
    </location>
</feature>
<evidence type="ECO:0000313" key="10">
    <source>
        <dbReference type="Proteomes" id="UP000075615"/>
    </source>
</evidence>
<keyword evidence="5 7" id="KW-1133">Transmembrane helix</keyword>
<feature type="transmembrane region" description="Helical" evidence="7">
    <location>
        <begin position="115"/>
        <end position="140"/>
    </location>
</feature>
<evidence type="ECO:0000313" key="9">
    <source>
        <dbReference type="EMBL" id="KYG81768.1"/>
    </source>
</evidence>
<dbReference type="PANTHER" id="PTHR30506">
    <property type="entry name" value="INNER MEMBRANE PROTEIN"/>
    <property type="match status" value="1"/>
</dbReference>
<comment type="similarity">
    <text evidence="2">Belongs to the UPF0126 family.</text>
</comment>
<comment type="caution">
    <text evidence="9">The sequence shown here is derived from an EMBL/GenBank/DDBJ whole genome shotgun (WGS) entry which is preliminary data.</text>
</comment>
<evidence type="ECO:0000256" key="5">
    <source>
        <dbReference type="ARBA" id="ARBA00022989"/>
    </source>
</evidence>
<dbReference type="OrthoDB" id="9791874at2"/>
<dbReference type="AlphaFoldDB" id="A0A150XSM2"/>
<feature type="transmembrane region" description="Helical" evidence="7">
    <location>
        <begin position="152"/>
        <end position="170"/>
    </location>
</feature>
<evidence type="ECO:0000256" key="6">
    <source>
        <dbReference type="ARBA" id="ARBA00023136"/>
    </source>
</evidence>
<protein>
    <recommendedName>
        <fullName evidence="8">Glycine transporter domain-containing protein</fullName>
    </recommendedName>
</protein>